<accession>A0ABS5ZX98</accession>
<dbReference type="Pfam" id="PF16932">
    <property type="entry name" value="T4SS_TraI"/>
    <property type="match status" value="1"/>
</dbReference>
<comment type="caution">
    <text evidence="1">The sequence shown here is derived from an EMBL/GenBank/DDBJ whole genome shotgun (WGS) entry which is preliminary data.</text>
</comment>
<evidence type="ECO:0000313" key="2">
    <source>
        <dbReference type="Proteomes" id="UP000755654"/>
    </source>
</evidence>
<organism evidence="1 2">
    <name type="scientific">Acidithiobacillus sulfurivorans</name>
    <dbReference type="NCBI Taxonomy" id="1958756"/>
    <lineage>
        <taxon>Bacteria</taxon>
        <taxon>Pseudomonadati</taxon>
        <taxon>Pseudomonadota</taxon>
        <taxon>Acidithiobacillia</taxon>
        <taxon>Acidithiobacillales</taxon>
        <taxon>Acidithiobacillaceae</taxon>
        <taxon>Acidithiobacillus</taxon>
    </lineage>
</organism>
<evidence type="ECO:0000313" key="1">
    <source>
        <dbReference type="EMBL" id="MBU2759273.1"/>
    </source>
</evidence>
<proteinExistence type="predicted"/>
<gene>
    <name evidence="1" type="ORF">HAP95_03670</name>
</gene>
<sequence>MRPRKSLSLFPRHAFLFGTLTATAIWSVSPMALAGDASVSSISPMPVYSEQSLINDPASAIHEKPGFVSIFSNIRERAILQAAESFGSQAGYCAGVSQWNQWAENHAQVLNGAYNFASLLVDGGRVLPPVILEDSDSYQQKGRSLAVTAQTTWHILRYGRIVSVAPTWRNYLLQSCAPPLKPNPVLLPKTDADQAAWKAGIRKGWEMGELSAKKSFQLGLHRLTRDYAGMLRFWLLHKRGVMSAPMLSTGEVSMRVNGRTLSVGERIFRLTGEGSFRTPKEWEPDLEAPQISLGSK</sequence>
<name>A0ABS5ZX98_9PROT</name>
<reference evidence="1 2" key="1">
    <citation type="journal article" date="2021" name="ISME J.">
        <title>Genomic evolution of the class Acidithiobacillia: deep-branching Proteobacteria living in extreme acidic conditions.</title>
        <authorList>
            <person name="Moya-Beltran A."/>
            <person name="Beard S."/>
            <person name="Rojas-Villalobos C."/>
            <person name="Issotta F."/>
            <person name="Gallardo Y."/>
            <person name="Ulloa R."/>
            <person name="Giaveno A."/>
            <person name="Degli Esposti M."/>
            <person name="Johnson D.B."/>
            <person name="Quatrini R."/>
        </authorList>
    </citation>
    <scope>NUCLEOTIDE SEQUENCE [LARGE SCALE GENOMIC DNA]</scope>
    <source>
        <strain evidence="1 2">RW2</strain>
    </source>
</reference>
<keyword evidence="2" id="KW-1185">Reference proteome</keyword>
<dbReference type="RefSeq" id="WP_215883006.1">
    <property type="nucleotide sequence ID" value="NZ_JAAOMP010000035.1"/>
</dbReference>
<dbReference type="Proteomes" id="UP000755654">
    <property type="component" value="Unassembled WGS sequence"/>
</dbReference>
<protein>
    <submittedName>
        <fullName evidence="1">Type IV secretion system DotC family protein</fullName>
    </submittedName>
</protein>
<dbReference type="InterPro" id="IPR031618">
    <property type="entry name" value="T4SS_TraI"/>
</dbReference>
<dbReference type="EMBL" id="JAAOMP010000035">
    <property type="protein sequence ID" value="MBU2759273.1"/>
    <property type="molecule type" value="Genomic_DNA"/>
</dbReference>